<dbReference type="SUPFAM" id="SSF53822">
    <property type="entry name" value="Periplasmic binding protein-like I"/>
    <property type="match status" value="1"/>
</dbReference>
<comment type="caution">
    <text evidence="5">The sequence shown here is derived from an EMBL/GenBank/DDBJ whole genome shotgun (WGS) entry which is preliminary data.</text>
</comment>
<dbReference type="Pfam" id="PF13377">
    <property type="entry name" value="Peripla_BP_3"/>
    <property type="match status" value="1"/>
</dbReference>
<dbReference type="PANTHER" id="PTHR30146">
    <property type="entry name" value="LACI-RELATED TRANSCRIPTIONAL REPRESSOR"/>
    <property type="match status" value="1"/>
</dbReference>
<evidence type="ECO:0000256" key="2">
    <source>
        <dbReference type="ARBA" id="ARBA00023125"/>
    </source>
</evidence>
<dbReference type="OrthoDB" id="3226810at2"/>
<feature type="domain" description="Transcriptional regulator LacI/GalR-like sensor" evidence="4">
    <location>
        <begin position="4"/>
        <end position="140"/>
    </location>
</feature>
<keyword evidence="3" id="KW-0804">Transcription</keyword>
<evidence type="ECO:0000256" key="1">
    <source>
        <dbReference type="ARBA" id="ARBA00023015"/>
    </source>
</evidence>
<keyword evidence="1" id="KW-0805">Transcription regulation</keyword>
<keyword evidence="2" id="KW-0238">DNA-binding</keyword>
<dbReference type="GO" id="GO:0000976">
    <property type="term" value="F:transcription cis-regulatory region binding"/>
    <property type="evidence" value="ECO:0007669"/>
    <property type="project" value="TreeGrafter"/>
</dbReference>
<organism evidence="5 6">
    <name type="scientific">Nocardioides gansuensis</name>
    <dbReference type="NCBI Taxonomy" id="2138300"/>
    <lineage>
        <taxon>Bacteria</taxon>
        <taxon>Bacillati</taxon>
        <taxon>Actinomycetota</taxon>
        <taxon>Actinomycetes</taxon>
        <taxon>Propionibacteriales</taxon>
        <taxon>Nocardioidaceae</taxon>
        <taxon>Nocardioides</taxon>
    </lineage>
</organism>
<dbReference type="GO" id="GO:0003700">
    <property type="term" value="F:DNA-binding transcription factor activity"/>
    <property type="evidence" value="ECO:0007669"/>
    <property type="project" value="TreeGrafter"/>
</dbReference>
<dbReference type="InterPro" id="IPR046335">
    <property type="entry name" value="LacI/GalR-like_sensor"/>
</dbReference>
<evidence type="ECO:0000313" key="6">
    <source>
        <dbReference type="Proteomes" id="UP000246018"/>
    </source>
</evidence>
<dbReference type="Gene3D" id="3.40.50.2300">
    <property type="match status" value="2"/>
</dbReference>
<dbReference type="AlphaFoldDB" id="A0A2T8F4F8"/>
<keyword evidence="6" id="KW-1185">Reference proteome</keyword>
<dbReference type="EMBL" id="QDGZ01000020">
    <property type="protein sequence ID" value="PVG80592.1"/>
    <property type="molecule type" value="Genomic_DNA"/>
</dbReference>
<dbReference type="PANTHER" id="PTHR30146:SF153">
    <property type="entry name" value="LACTOSE OPERON REPRESSOR"/>
    <property type="match status" value="1"/>
</dbReference>
<feature type="non-terminal residue" evidence="5">
    <location>
        <position position="1"/>
    </location>
</feature>
<accession>A0A2T8F4F8</accession>
<evidence type="ECO:0000256" key="3">
    <source>
        <dbReference type="ARBA" id="ARBA00023163"/>
    </source>
</evidence>
<gene>
    <name evidence="5" type="ORF">DDE18_22410</name>
</gene>
<evidence type="ECO:0000259" key="4">
    <source>
        <dbReference type="Pfam" id="PF13377"/>
    </source>
</evidence>
<dbReference type="InterPro" id="IPR028082">
    <property type="entry name" value="Peripla_BP_I"/>
</dbReference>
<dbReference type="CDD" id="cd06267">
    <property type="entry name" value="PBP1_LacI_sugar_binding-like"/>
    <property type="match status" value="1"/>
</dbReference>
<sequence length="153" mass="16243">TSTGSKRLAGFRDALARRGIAPHPDPVARIPFSIANGARATEELLTRRPVTATFCANDVLATGAQDALRRSGLDVPGDVTVVGYDDIPLASQTALDLTTVSVDLPDLGRHAVQYLVLRARNPEIAPARLLQPGELRLRGTHGPATGHRRATTP</sequence>
<proteinExistence type="predicted"/>
<reference evidence="5 6" key="1">
    <citation type="submission" date="2018-04" db="EMBL/GenBank/DDBJ databases">
        <title>Genome of Nocardioides gansuensis WSJ-1.</title>
        <authorList>
            <person name="Wu S."/>
            <person name="Wang G."/>
        </authorList>
    </citation>
    <scope>NUCLEOTIDE SEQUENCE [LARGE SCALE GENOMIC DNA]</scope>
    <source>
        <strain evidence="5 6">WSJ-1</strain>
    </source>
</reference>
<protein>
    <submittedName>
        <fullName evidence="5">LacI family transcriptional regulator</fullName>
    </submittedName>
</protein>
<name>A0A2T8F4F8_9ACTN</name>
<dbReference type="Proteomes" id="UP000246018">
    <property type="component" value="Unassembled WGS sequence"/>
</dbReference>
<evidence type="ECO:0000313" key="5">
    <source>
        <dbReference type="EMBL" id="PVG80592.1"/>
    </source>
</evidence>
<dbReference type="RefSeq" id="WP_133241319.1">
    <property type="nucleotide sequence ID" value="NZ_QDGZ01000020.1"/>
</dbReference>